<gene>
    <name evidence="10" type="ORF">Pcinc_019154</name>
    <name evidence="9" type="ORF">Pcinc_036834</name>
</gene>
<dbReference type="FunFam" id="3.30.70.330:FF:000284">
    <property type="entry name" value="39S ribosomal protein L23, mitochondrial"/>
    <property type="match status" value="1"/>
</dbReference>
<protein>
    <recommendedName>
        <fullName evidence="7">Large ribosomal subunit protein uL23m</fullName>
    </recommendedName>
    <alternativeName>
        <fullName evidence="8">39S ribosomal protein L23, mitochondrial</fullName>
    </alternativeName>
</protein>
<sequence length="151" mass="17842">MSTRFYPRYHLGNPQLRVFLPNFVMKLIKPPHPQPPNVATFIVSTQMTKFDIQNYLEKIYKVPVASIKTHIHMGEIKRSKVGGYLIKDDDYKIAYITMPKTETFEFPDLYPTEKEEAMEKEMNQIKLLQKDWSKKIQQHKHRPGMPSWFGA</sequence>
<comment type="similarity">
    <text evidence="2">Belongs to the universal ribosomal protein uL23 family.</text>
</comment>
<evidence type="ECO:0000256" key="6">
    <source>
        <dbReference type="ARBA" id="ARBA00038782"/>
    </source>
</evidence>
<keyword evidence="4" id="KW-0496">Mitochondrion</keyword>
<evidence type="ECO:0000313" key="9">
    <source>
        <dbReference type="EMBL" id="KAK3856882.1"/>
    </source>
</evidence>
<comment type="caution">
    <text evidence="10">The sequence shown here is derived from an EMBL/GenBank/DDBJ whole genome shotgun (WGS) entry which is preliminary data.</text>
</comment>
<evidence type="ECO:0000256" key="1">
    <source>
        <dbReference type="ARBA" id="ARBA00004173"/>
    </source>
</evidence>
<dbReference type="EMBL" id="JAWQEG010001883">
    <property type="protein sequence ID" value="KAK3876013.1"/>
    <property type="molecule type" value="Genomic_DNA"/>
</dbReference>
<dbReference type="GO" id="GO:0005762">
    <property type="term" value="C:mitochondrial large ribosomal subunit"/>
    <property type="evidence" value="ECO:0007669"/>
    <property type="project" value="TreeGrafter"/>
</dbReference>
<keyword evidence="5" id="KW-0687">Ribonucleoprotein</keyword>
<dbReference type="GO" id="GO:0032543">
    <property type="term" value="P:mitochondrial translation"/>
    <property type="evidence" value="ECO:0007669"/>
    <property type="project" value="TreeGrafter"/>
</dbReference>
<evidence type="ECO:0000313" key="11">
    <source>
        <dbReference type="Proteomes" id="UP001286313"/>
    </source>
</evidence>
<keyword evidence="11" id="KW-1185">Reference proteome</keyword>
<evidence type="ECO:0000256" key="5">
    <source>
        <dbReference type="ARBA" id="ARBA00023274"/>
    </source>
</evidence>
<dbReference type="Gene3D" id="3.30.70.330">
    <property type="match status" value="1"/>
</dbReference>
<evidence type="ECO:0000256" key="7">
    <source>
        <dbReference type="ARBA" id="ARBA00039977"/>
    </source>
</evidence>
<dbReference type="InterPro" id="IPR012678">
    <property type="entry name" value="Ribosomal_uL23/eL15/eS24_sf"/>
</dbReference>
<proteinExistence type="inferred from homology"/>
<reference evidence="10" key="1">
    <citation type="submission" date="2023-10" db="EMBL/GenBank/DDBJ databases">
        <title>Genome assemblies of two species of porcelain crab, Petrolisthes cinctipes and Petrolisthes manimaculis (Anomura: Porcellanidae).</title>
        <authorList>
            <person name="Angst P."/>
        </authorList>
    </citation>
    <scope>NUCLEOTIDE SEQUENCE</scope>
    <source>
        <strain evidence="10">PB745_01</strain>
        <tissue evidence="10">Gill</tissue>
    </source>
</reference>
<keyword evidence="3" id="KW-0689">Ribosomal protein</keyword>
<dbReference type="AlphaFoldDB" id="A0AAE1FKP4"/>
<comment type="subcellular location">
    <subcellularLocation>
        <location evidence="1">Mitochondrion</location>
    </subcellularLocation>
</comment>
<accession>A0AAE1FKP4</accession>
<dbReference type="InterPro" id="IPR013025">
    <property type="entry name" value="Ribosomal_uL23-like"/>
</dbReference>
<name>A0AAE1FKP4_PETCI</name>
<evidence type="ECO:0000313" key="10">
    <source>
        <dbReference type="EMBL" id="KAK3876013.1"/>
    </source>
</evidence>
<dbReference type="InterPro" id="IPR012677">
    <property type="entry name" value="Nucleotide-bd_a/b_plait_sf"/>
</dbReference>
<dbReference type="PANTHER" id="PTHR12059:SF5">
    <property type="entry name" value="LARGE RIBOSOMAL SUBUNIT PROTEIN UL23M"/>
    <property type="match status" value="1"/>
</dbReference>
<evidence type="ECO:0000256" key="4">
    <source>
        <dbReference type="ARBA" id="ARBA00023128"/>
    </source>
</evidence>
<dbReference type="GO" id="GO:0003735">
    <property type="term" value="F:structural constituent of ribosome"/>
    <property type="evidence" value="ECO:0007669"/>
    <property type="project" value="InterPro"/>
</dbReference>
<comment type="subunit">
    <text evidence="6">Component of the mitochondrial ribosome large subunit (39S) which comprises a 16S rRNA and about 50 distinct proteins.</text>
</comment>
<organism evidence="10 11">
    <name type="scientific">Petrolisthes cinctipes</name>
    <name type="common">Flat porcelain crab</name>
    <dbReference type="NCBI Taxonomy" id="88211"/>
    <lineage>
        <taxon>Eukaryota</taxon>
        <taxon>Metazoa</taxon>
        <taxon>Ecdysozoa</taxon>
        <taxon>Arthropoda</taxon>
        <taxon>Crustacea</taxon>
        <taxon>Multicrustacea</taxon>
        <taxon>Malacostraca</taxon>
        <taxon>Eumalacostraca</taxon>
        <taxon>Eucarida</taxon>
        <taxon>Decapoda</taxon>
        <taxon>Pleocyemata</taxon>
        <taxon>Anomura</taxon>
        <taxon>Galatheoidea</taxon>
        <taxon>Porcellanidae</taxon>
        <taxon>Petrolisthes</taxon>
    </lineage>
</organism>
<dbReference type="EMBL" id="JAWQEG010005763">
    <property type="protein sequence ID" value="KAK3856882.1"/>
    <property type="molecule type" value="Genomic_DNA"/>
</dbReference>
<dbReference type="Pfam" id="PF00276">
    <property type="entry name" value="Ribosomal_L23"/>
    <property type="match status" value="1"/>
</dbReference>
<evidence type="ECO:0000256" key="8">
    <source>
        <dbReference type="ARBA" id="ARBA00041375"/>
    </source>
</evidence>
<dbReference type="PANTHER" id="PTHR12059">
    <property type="entry name" value="RIBOSOMAL PROTEIN L23-RELATED"/>
    <property type="match status" value="1"/>
</dbReference>
<evidence type="ECO:0000256" key="3">
    <source>
        <dbReference type="ARBA" id="ARBA00022980"/>
    </source>
</evidence>
<dbReference type="Proteomes" id="UP001286313">
    <property type="component" value="Unassembled WGS sequence"/>
</dbReference>
<dbReference type="SUPFAM" id="SSF54189">
    <property type="entry name" value="Ribosomal proteins S24e, L23 and L15e"/>
    <property type="match status" value="1"/>
</dbReference>
<evidence type="ECO:0000256" key="2">
    <source>
        <dbReference type="ARBA" id="ARBA00006700"/>
    </source>
</evidence>